<dbReference type="PROSITE" id="PS50943">
    <property type="entry name" value="HTH_CROC1"/>
    <property type="match status" value="1"/>
</dbReference>
<dbReference type="InterPro" id="IPR010982">
    <property type="entry name" value="Lambda_DNA-bd_dom_sf"/>
</dbReference>
<evidence type="ECO:0000313" key="4">
    <source>
        <dbReference type="Proteomes" id="UP000196435"/>
    </source>
</evidence>
<dbReference type="EMBL" id="FTLG01000091">
    <property type="protein sequence ID" value="SIP73295.1"/>
    <property type="molecule type" value="Genomic_DNA"/>
</dbReference>
<evidence type="ECO:0000313" key="5">
    <source>
        <dbReference type="Proteomes" id="UP000224871"/>
    </source>
</evidence>
<dbReference type="Proteomes" id="UP000196435">
    <property type="component" value="Unassembled WGS sequence"/>
</dbReference>
<accession>A0A1N6MWP4</accession>
<dbReference type="GO" id="GO:0003677">
    <property type="term" value="F:DNA binding"/>
    <property type="evidence" value="ECO:0007669"/>
    <property type="project" value="InterPro"/>
</dbReference>
<feature type="domain" description="HTH cro/C1-type" evidence="1">
    <location>
        <begin position="27"/>
        <end position="68"/>
    </location>
</feature>
<reference evidence="4" key="1">
    <citation type="submission" date="2016-12" db="EMBL/GenBank/DDBJ databases">
        <authorList>
            <person name="Gaudriault S."/>
        </authorList>
    </citation>
    <scope>NUCLEOTIDE SEQUENCE [LARGE SCALE GENOMIC DNA]</scope>
    <source>
        <strain evidence="4">HGB1681 (deposited as PTA-6826 in the American Type Culture Collection)</strain>
    </source>
</reference>
<dbReference type="AlphaFoldDB" id="A0A1N6MWP4"/>
<dbReference type="SUPFAM" id="SSF47413">
    <property type="entry name" value="lambda repressor-like DNA-binding domains"/>
    <property type="match status" value="1"/>
</dbReference>
<dbReference type="Proteomes" id="UP000224871">
    <property type="component" value="Unassembled WGS sequence"/>
</dbReference>
<name>A0A1N6MWP4_9GAMM</name>
<dbReference type="RefSeq" id="WP_086956782.1">
    <property type="nucleotide sequence ID" value="NZ_CAWNQC010000228.1"/>
</dbReference>
<dbReference type="OrthoDB" id="6448016at2"/>
<dbReference type="Pfam" id="PF13443">
    <property type="entry name" value="HTH_26"/>
    <property type="match status" value="1"/>
</dbReference>
<gene>
    <name evidence="2" type="ORF">Xinn_02562</name>
    <name evidence="3" type="ORF">XIS1_1800018</name>
</gene>
<proteinExistence type="predicted"/>
<reference evidence="2 5" key="3">
    <citation type="journal article" date="2017" name="Nat. Microbiol.">
        <title>Natural product diversity associated with the nematode symbionts Photorhabdus and Xenorhabdus.</title>
        <authorList>
            <person name="Tobias N.J."/>
            <person name="Wolff H."/>
            <person name="Djahanschiri B."/>
            <person name="Grundmann F."/>
            <person name="Kronenwerth M."/>
            <person name="Shi Y.M."/>
            <person name="Simonyi S."/>
            <person name="Grun P."/>
            <person name="Shapiro-Ilan D."/>
            <person name="Pidot S.J."/>
            <person name="Stinear T.P."/>
            <person name="Ebersberger I."/>
            <person name="Bode H.B."/>
        </authorList>
    </citation>
    <scope>NUCLEOTIDE SEQUENCE [LARGE SCALE GENOMIC DNA]</scope>
    <source>
        <strain evidence="2 5">DSM 16336</strain>
    </source>
</reference>
<dbReference type="Gene3D" id="1.10.260.40">
    <property type="entry name" value="lambda repressor-like DNA-binding domains"/>
    <property type="match status" value="1"/>
</dbReference>
<reference evidence="3" key="2">
    <citation type="submission" date="2016-12" db="EMBL/GenBank/DDBJ databases">
        <authorList>
            <person name="Song W.-J."/>
            <person name="Kurnit D.M."/>
        </authorList>
    </citation>
    <scope>NUCLEOTIDE SEQUENCE [LARGE SCALE GENOMIC DNA]</scope>
    <source>
        <strain evidence="3">HGB1681</strain>
    </source>
</reference>
<evidence type="ECO:0000259" key="1">
    <source>
        <dbReference type="PROSITE" id="PS50943"/>
    </source>
</evidence>
<dbReference type="InterPro" id="IPR001387">
    <property type="entry name" value="Cro/C1-type_HTH"/>
</dbReference>
<evidence type="ECO:0000313" key="2">
    <source>
        <dbReference type="EMBL" id="PHM33305.1"/>
    </source>
</evidence>
<sequence length="150" mass="16699">MTLETELLPKNISYLMAIHEIKSVTRLAECVGMQQATLHRTLTGEVKDPKYSTLKTIGDYFGRTPAELMECDLAEYDGGRPYIHPICNTEESKFQALPPEAQTAVIEAYKEIVIKEAKPFPDPSGVSHQTARLENLAESLVKGFSKLIDS</sequence>
<dbReference type="EMBL" id="NIBU01000031">
    <property type="protein sequence ID" value="PHM33305.1"/>
    <property type="molecule type" value="Genomic_DNA"/>
</dbReference>
<keyword evidence="5" id="KW-1185">Reference proteome</keyword>
<organism evidence="3 4">
    <name type="scientific">Xenorhabdus innexi</name>
    <dbReference type="NCBI Taxonomy" id="290109"/>
    <lineage>
        <taxon>Bacteria</taxon>
        <taxon>Pseudomonadati</taxon>
        <taxon>Pseudomonadota</taxon>
        <taxon>Gammaproteobacteria</taxon>
        <taxon>Enterobacterales</taxon>
        <taxon>Morganellaceae</taxon>
        <taxon>Xenorhabdus</taxon>
    </lineage>
</organism>
<protein>
    <submittedName>
        <fullName evidence="2">Transcriptional regulator</fullName>
    </submittedName>
</protein>
<evidence type="ECO:0000313" key="3">
    <source>
        <dbReference type="EMBL" id="SIP73295.1"/>
    </source>
</evidence>